<dbReference type="InterPro" id="IPR002569">
    <property type="entry name" value="Met_Sox_Rdtase_MsrA_dom"/>
</dbReference>
<evidence type="ECO:0000313" key="7">
    <source>
        <dbReference type="EMBL" id="PCS01619.1"/>
    </source>
</evidence>
<dbReference type="Pfam" id="PF01625">
    <property type="entry name" value="PMSR"/>
    <property type="match status" value="1"/>
</dbReference>
<organism evidence="7 8">
    <name type="scientific">Lactococcus fujiensis JCM 16395</name>
    <dbReference type="NCBI Taxonomy" id="1291764"/>
    <lineage>
        <taxon>Bacteria</taxon>
        <taxon>Bacillati</taxon>
        <taxon>Bacillota</taxon>
        <taxon>Bacilli</taxon>
        <taxon>Lactobacillales</taxon>
        <taxon>Streptococcaceae</taxon>
        <taxon>Lactococcus</taxon>
    </lineage>
</organism>
<evidence type="ECO:0000256" key="5">
    <source>
        <dbReference type="HAMAP-Rule" id="MF_01401"/>
    </source>
</evidence>
<dbReference type="HAMAP" id="MF_01401">
    <property type="entry name" value="MsrA"/>
    <property type="match status" value="1"/>
</dbReference>
<keyword evidence="2 5" id="KW-0560">Oxidoreductase</keyword>
<dbReference type="EMBL" id="JXJU01000001">
    <property type="protein sequence ID" value="PCS01619.1"/>
    <property type="molecule type" value="Genomic_DNA"/>
</dbReference>
<evidence type="ECO:0000256" key="3">
    <source>
        <dbReference type="ARBA" id="ARBA00047806"/>
    </source>
</evidence>
<dbReference type="STRING" id="1291764.GCA_001311235_00007"/>
<protein>
    <recommendedName>
        <fullName evidence="5">Peptide methionine sulfoxide reductase MsrA</fullName>
        <shortName evidence="5">Protein-methionine-S-oxide reductase</shortName>
        <ecNumber evidence="5">1.8.4.11</ecNumber>
    </recommendedName>
    <alternativeName>
        <fullName evidence="5">Peptide-methionine (S)-S-oxide reductase</fullName>
        <shortName evidence="5">Peptide Met(O) reductase</shortName>
    </alternativeName>
</protein>
<proteinExistence type="inferred from homology"/>
<dbReference type="GO" id="GO:0008113">
    <property type="term" value="F:peptide-methionine (S)-S-oxide reductase activity"/>
    <property type="evidence" value="ECO:0007669"/>
    <property type="project" value="UniProtKB-UniRule"/>
</dbReference>
<comment type="similarity">
    <text evidence="1 5">Belongs to the MsrA Met sulfoxide reductase family.</text>
</comment>
<sequence>MIEKAIFAGGCFWCMVEPFEEKEGIISVTSGYTGGHIDDPTYDQVSGKYTGHTEAVEILFDPEHISYQDLLDIYWSLIDPTDADGQIYDRGSNYRPVIFVENAEQRVIAEKSKADLEATHLWTKPIVVPIEDSQAFWPAEEYHQDFYKKNPKRAEAMHKARNRYLAMKKFKAKFHL</sequence>
<keyword evidence="8" id="KW-1185">Reference proteome</keyword>
<comment type="catalytic activity">
    <reaction evidence="3 5">
        <text>L-methionyl-[protein] + [thioredoxin]-disulfide + H2O = L-methionyl-(S)-S-oxide-[protein] + [thioredoxin]-dithiol</text>
        <dbReference type="Rhea" id="RHEA:14217"/>
        <dbReference type="Rhea" id="RHEA-COMP:10698"/>
        <dbReference type="Rhea" id="RHEA-COMP:10700"/>
        <dbReference type="Rhea" id="RHEA-COMP:12313"/>
        <dbReference type="Rhea" id="RHEA-COMP:12315"/>
        <dbReference type="ChEBI" id="CHEBI:15377"/>
        <dbReference type="ChEBI" id="CHEBI:16044"/>
        <dbReference type="ChEBI" id="CHEBI:29950"/>
        <dbReference type="ChEBI" id="CHEBI:44120"/>
        <dbReference type="ChEBI" id="CHEBI:50058"/>
        <dbReference type="EC" id="1.8.4.11"/>
    </reaction>
</comment>
<dbReference type="SUPFAM" id="SSF55068">
    <property type="entry name" value="Peptide methionine sulfoxide reductase"/>
    <property type="match status" value="1"/>
</dbReference>
<evidence type="ECO:0000256" key="1">
    <source>
        <dbReference type="ARBA" id="ARBA00005591"/>
    </source>
</evidence>
<dbReference type="OrthoDB" id="4174719at2"/>
<evidence type="ECO:0000256" key="2">
    <source>
        <dbReference type="ARBA" id="ARBA00023002"/>
    </source>
</evidence>
<comment type="function">
    <text evidence="5">Has an important function as a repair enzyme for proteins that have been inactivated by oxidation. Catalyzes the reversible oxidation-reduction of methionine sulfoxide in proteins to methionine.</text>
</comment>
<evidence type="ECO:0000259" key="6">
    <source>
        <dbReference type="Pfam" id="PF01625"/>
    </source>
</evidence>
<dbReference type="EC" id="1.8.4.11" evidence="5"/>
<reference evidence="7 8" key="1">
    <citation type="submission" date="2014-12" db="EMBL/GenBank/DDBJ databases">
        <title>Draft genome sequences of 10 type strains of Lactococcus.</title>
        <authorList>
            <person name="Sun Z."/>
            <person name="Zhong Z."/>
            <person name="Liu W."/>
            <person name="Zhang W."/>
            <person name="Zhang H."/>
        </authorList>
    </citation>
    <scope>NUCLEOTIDE SEQUENCE [LARGE SCALE GENOMIC DNA]</scope>
    <source>
        <strain evidence="7 8">JCM 16395</strain>
    </source>
</reference>
<dbReference type="AlphaFoldDB" id="A0A2A5RQG2"/>
<feature type="domain" description="Peptide methionine sulphoxide reductase MsrA" evidence="6">
    <location>
        <begin position="4"/>
        <end position="153"/>
    </location>
</feature>
<evidence type="ECO:0000313" key="8">
    <source>
        <dbReference type="Proteomes" id="UP000218181"/>
    </source>
</evidence>
<gene>
    <name evidence="5" type="primary">msrA</name>
    <name evidence="7" type="ORF">RT41_GL000383</name>
</gene>
<dbReference type="InterPro" id="IPR036509">
    <property type="entry name" value="Met_Sox_Rdtase_MsrA_sf"/>
</dbReference>
<comment type="caution">
    <text evidence="7">The sequence shown here is derived from an EMBL/GenBank/DDBJ whole genome shotgun (WGS) entry which is preliminary data.</text>
</comment>
<evidence type="ECO:0000256" key="4">
    <source>
        <dbReference type="ARBA" id="ARBA00048782"/>
    </source>
</evidence>
<dbReference type="Gene3D" id="3.30.1060.10">
    <property type="entry name" value="Peptide methionine sulphoxide reductase MsrA"/>
    <property type="match status" value="1"/>
</dbReference>
<dbReference type="PANTHER" id="PTHR43774">
    <property type="entry name" value="PEPTIDE METHIONINE SULFOXIDE REDUCTASE"/>
    <property type="match status" value="1"/>
</dbReference>
<comment type="catalytic activity">
    <reaction evidence="4 5">
        <text>[thioredoxin]-disulfide + L-methionine + H2O = L-methionine (S)-S-oxide + [thioredoxin]-dithiol</text>
        <dbReference type="Rhea" id="RHEA:19993"/>
        <dbReference type="Rhea" id="RHEA-COMP:10698"/>
        <dbReference type="Rhea" id="RHEA-COMP:10700"/>
        <dbReference type="ChEBI" id="CHEBI:15377"/>
        <dbReference type="ChEBI" id="CHEBI:29950"/>
        <dbReference type="ChEBI" id="CHEBI:50058"/>
        <dbReference type="ChEBI" id="CHEBI:57844"/>
        <dbReference type="ChEBI" id="CHEBI:58772"/>
        <dbReference type="EC" id="1.8.4.11"/>
    </reaction>
</comment>
<dbReference type="GO" id="GO:0033744">
    <property type="term" value="F:L-methionine:thioredoxin-disulfide S-oxidoreductase activity"/>
    <property type="evidence" value="ECO:0007669"/>
    <property type="project" value="RHEA"/>
</dbReference>
<dbReference type="PANTHER" id="PTHR43774:SF1">
    <property type="entry name" value="PEPTIDE METHIONINE SULFOXIDE REDUCTASE MSRA 2"/>
    <property type="match status" value="1"/>
</dbReference>
<name>A0A2A5RQG2_9LACT</name>
<dbReference type="NCBIfam" id="TIGR00401">
    <property type="entry name" value="msrA"/>
    <property type="match status" value="1"/>
</dbReference>
<feature type="active site" evidence="5">
    <location>
        <position position="11"/>
    </location>
</feature>
<dbReference type="RefSeq" id="WP_054638860.1">
    <property type="nucleotide sequence ID" value="NZ_BBAL01000001.1"/>
</dbReference>
<accession>A0A2A5RQG2</accession>
<dbReference type="Proteomes" id="UP000218181">
    <property type="component" value="Unassembled WGS sequence"/>
</dbReference>